<dbReference type="Pfam" id="PF00072">
    <property type="entry name" value="Response_reg"/>
    <property type="match status" value="1"/>
</dbReference>
<dbReference type="Pfam" id="PF08448">
    <property type="entry name" value="PAS_4"/>
    <property type="match status" value="1"/>
</dbReference>
<dbReference type="InterPro" id="IPR035965">
    <property type="entry name" value="PAS-like_dom_sf"/>
</dbReference>
<dbReference type="SMART" id="SM00387">
    <property type="entry name" value="HATPase_c"/>
    <property type="match status" value="1"/>
</dbReference>
<dbReference type="PROSITE" id="PS50110">
    <property type="entry name" value="RESPONSE_REGULATORY"/>
    <property type="match status" value="1"/>
</dbReference>
<keyword evidence="3 4" id="KW-0597">Phosphoprotein</keyword>
<dbReference type="CDD" id="cd00082">
    <property type="entry name" value="HisKA"/>
    <property type="match status" value="1"/>
</dbReference>
<dbReference type="SMART" id="SM00388">
    <property type="entry name" value="HisKA"/>
    <property type="match status" value="1"/>
</dbReference>
<evidence type="ECO:0000313" key="10">
    <source>
        <dbReference type="Proteomes" id="UP001479520"/>
    </source>
</evidence>
<gene>
    <name evidence="9" type="ORF">AADV58_12100</name>
</gene>
<dbReference type="Gene3D" id="3.30.565.10">
    <property type="entry name" value="Histidine kinase-like ATPase, C-terminal domain"/>
    <property type="match status" value="1"/>
</dbReference>
<dbReference type="InterPro" id="IPR000014">
    <property type="entry name" value="PAS"/>
</dbReference>
<dbReference type="InterPro" id="IPR013767">
    <property type="entry name" value="PAS_fold"/>
</dbReference>
<organism evidence="9 10">
    <name type="scientific">Azonexus hydrophilus</name>
    <dbReference type="NCBI Taxonomy" id="418702"/>
    <lineage>
        <taxon>Bacteria</taxon>
        <taxon>Pseudomonadati</taxon>
        <taxon>Pseudomonadota</taxon>
        <taxon>Betaproteobacteria</taxon>
        <taxon>Rhodocyclales</taxon>
        <taxon>Azonexaceae</taxon>
        <taxon>Azonexus</taxon>
    </lineage>
</organism>
<dbReference type="InterPro" id="IPR011006">
    <property type="entry name" value="CheY-like_superfamily"/>
</dbReference>
<dbReference type="SUPFAM" id="SSF52172">
    <property type="entry name" value="CheY-like"/>
    <property type="match status" value="1"/>
</dbReference>
<dbReference type="PANTHER" id="PTHR45339:SF5">
    <property type="entry name" value="HISTIDINE KINASE"/>
    <property type="match status" value="1"/>
</dbReference>
<dbReference type="SMART" id="SM00091">
    <property type="entry name" value="PAS"/>
    <property type="match status" value="2"/>
</dbReference>
<dbReference type="SUPFAM" id="SSF55874">
    <property type="entry name" value="ATPase domain of HSP90 chaperone/DNA topoisomerase II/histidine kinase"/>
    <property type="match status" value="1"/>
</dbReference>
<keyword evidence="10" id="KW-1185">Reference proteome</keyword>
<dbReference type="SMART" id="SM00086">
    <property type="entry name" value="PAC"/>
    <property type="match status" value="2"/>
</dbReference>
<dbReference type="SMART" id="SM00448">
    <property type="entry name" value="REC"/>
    <property type="match status" value="1"/>
</dbReference>
<dbReference type="Gene3D" id="3.30.450.20">
    <property type="entry name" value="PAS domain"/>
    <property type="match status" value="2"/>
</dbReference>
<evidence type="ECO:0000256" key="4">
    <source>
        <dbReference type="PROSITE-ProRule" id="PRU00169"/>
    </source>
</evidence>
<dbReference type="Gene3D" id="1.10.287.130">
    <property type="match status" value="1"/>
</dbReference>
<dbReference type="InterPro" id="IPR005467">
    <property type="entry name" value="His_kinase_dom"/>
</dbReference>
<dbReference type="CDD" id="cd17546">
    <property type="entry name" value="REC_hyHK_CKI1_RcsC-like"/>
    <property type="match status" value="1"/>
</dbReference>
<dbReference type="CDD" id="cd16922">
    <property type="entry name" value="HATPase_EvgS-ArcB-TorS-like"/>
    <property type="match status" value="1"/>
</dbReference>
<sequence>MVSNTSIPACRICVRIGTKPEVLSVTGSLLLMGREESSLVPRLPDELFHADDADIEQSLFARDTVLPYFCNIRLRHADGRIRCLRAECVAADDIDPAIREIRLQDARALASNIDPGLMMTNFRAMMENTDDFIYFKDRNHVLTGASQSLARITIADRHWSELIGQTDYDIFPEAYADLYYTLEKQVFSGKNIARDIQAFRRPDGSTGWVDNRKYPIHDADGQIIGLFGVARDITEKIASENALRQQRETLQLILDYAPIGIWLQDGRGKLIFVNKAFCTATGISEATFLSVPHYAELIPEAFRQQCLDSDAKALASENISVTHQRLPFVDGQIHDLHVIKAVKRDADGNPQVLVGLSLDITEELKQAAELQRYSQQLESLVEARTQELTVAKEAAESANIAKTAFLANMSHEIRTPLNAITGLAHLIRQSRLDPQQTERMAKLESAGQHLLEIINAVLDLSKIETGSLDLERIPLRVESLFGNVISLLQDRAKAKNLTLHCNIQPIHRHLLGDPTRLQQCLLNYAANSLKFTDKGSITLRARQLMEDENSVLLHFEVEDSGIGIDQEAMPRLFNAFEQADNSMTRRFGGTGLGLAITRRLARLMGGDAGASSSPDIGSTFWFTARLEKSRSSHKHLSEHDEAFAEEHLKTRHADISVLLVEDEPINQEITLAMLEDVGLQADLADDGEIAVALAGQKGYRLILMDMQMPRMDGLEATRRIRSLSNHQHTPILAMTANAFTEDRRRCAEAGMNDFIAKPFVPETLFAALLKWLDTGSAQR</sequence>
<evidence type="ECO:0000259" key="8">
    <source>
        <dbReference type="PROSITE" id="PS50113"/>
    </source>
</evidence>
<feature type="domain" description="Response regulatory" evidence="6">
    <location>
        <begin position="656"/>
        <end position="772"/>
    </location>
</feature>
<evidence type="ECO:0000313" key="9">
    <source>
        <dbReference type="EMBL" id="WZJ20689.1"/>
    </source>
</evidence>
<dbReference type="PRINTS" id="PR00344">
    <property type="entry name" value="BCTRLSENSOR"/>
</dbReference>
<reference evidence="9 10" key="1">
    <citation type="submission" date="2024-04" db="EMBL/GenBank/DDBJ databases">
        <title>Dissimilatory iodate-reducing microorganisms contribute to the enrichment of iodine in groundwater.</title>
        <authorList>
            <person name="Jiang Z."/>
        </authorList>
    </citation>
    <scope>NUCLEOTIDE SEQUENCE [LARGE SCALE GENOMIC DNA]</scope>
    <source>
        <strain evidence="9 10">NCP973</strain>
    </source>
</reference>
<dbReference type="PROSITE" id="PS50112">
    <property type="entry name" value="PAS"/>
    <property type="match status" value="1"/>
</dbReference>
<proteinExistence type="predicted"/>
<protein>
    <recommendedName>
        <fullName evidence="2">histidine kinase</fullName>
        <ecNumber evidence="2">2.7.13.3</ecNumber>
    </recommendedName>
</protein>
<feature type="domain" description="PAC" evidence="8">
    <location>
        <begin position="317"/>
        <end position="372"/>
    </location>
</feature>
<dbReference type="InterPro" id="IPR001789">
    <property type="entry name" value="Sig_transdc_resp-reg_receiver"/>
</dbReference>
<dbReference type="InterPro" id="IPR001610">
    <property type="entry name" value="PAC"/>
</dbReference>
<dbReference type="PROSITE" id="PS50113">
    <property type="entry name" value="PAC"/>
    <property type="match status" value="2"/>
</dbReference>
<dbReference type="Pfam" id="PF00512">
    <property type="entry name" value="HisKA"/>
    <property type="match status" value="1"/>
</dbReference>
<evidence type="ECO:0000256" key="2">
    <source>
        <dbReference type="ARBA" id="ARBA00012438"/>
    </source>
</evidence>
<feature type="domain" description="PAC" evidence="8">
    <location>
        <begin position="192"/>
        <end position="245"/>
    </location>
</feature>
<evidence type="ECO:0000259" key="7">
    <source>
        <dbReference type="PROSITE" id="PS50112"/>
    </source>
</evidence>
<dbReference type="EC" id="2.7.13.3" evidence="2"/>
<feature type="modified residue" description="4-aspartylphosphate" evidence="4">
    <location>
        <position position="705"/>
    </location>
</feature>
<feature type="domain" description="PAS" evidence="7">
    <location>
        <begin position="246"/>
        <end position="298"/>
    </location>
</feature>
<dbReference type="InterPro" id="IPR003594">
    <property type="entry name" value="HATPase_dom"/>
</dbReference>
<dbReference type="CDD" id="cd00130">
    <property type="entry name" value="PAS"/>
    <property type="match status" value="2"/>
</dbReference>
<dbReference type="InterPro" id="IPR013656">
    <property type="entry name" value="PAS_4"/>
</dbReference>
<accession>A0ABZ2XDH5</accession>
<dbReference type="Pfam" id="PF02518">
    <property type="entry name" value="HATPase_c"/>
    <property type="match status" value="1"/>
</dbReference>
<dbReference type="Gene3D" id="3.40.50.2300">
    <property type="match status" value="1"/>
</dbReference>
<dbReference type="Proteomes" id="UP001479520">
    <property type="component" value="Chromosome"/>
</dbReference>
<dbReference type="EMBL" id="CP151406">
    <property type="protein sequence ID" value="WZJ20689.1"/>
    <property type="molecule type" value="Genomic_DNA"/>
</dbReference>
<evidence type="ECO:0000256" key="1">
    <source>
        <dbReference type="ARBA" id="ARBA00000085"/>
    </source>
</evidence>
<dbReference type="InterPro" id="IPR036097">
    <property type="entry name" value="HisK_dim/P_sf"/>
</dbReference>
<dbReference type="NCBIfam" id="TIGR00229">
    <property type="entry name" value="sensory_box"/>
    <property type="match status" value="2"/>
</dbReference>
<dbReference type="InterPro" id="IPR003661">
    <property type="entry name" value="HisK_dim/P_dom"/>
</dbReference>
<evidence type="ECO:0000259" key="6">
    <source>
        <dbReference type="PROSITE" id="PS50110"/>
    </source>
</evidence>
<dbReference type="PANTHER" id="PTHR45339">
    <property type="entry name" value="HYBRID SIGNAL TRANSDUCTION HISTIDINE KINASE J"/>
    <property type="match status" value="1"/>
</dbReference>
<comment type="catalytic activity">
    <reaction evidence="1">
        <text>ATP + protein L-histidine = ADP + protein N-phospho-L-histidine.</text>
        <dbReference type="EC" id="2.7.13.3"/>
    </reaction>
</comment>
<feature type="domain" description="Histidine kinase" evidence="5">
    <location>
        <begin position="408"/>
        <end position="628"/>
    </location>
</feature>
<dbReference type="InterPro" id="IPR004358">
    <property type="entry name" value="Sig_transdc_His_kin-like_C"/>
</dbReference>
<dbReference type="InterPro" id="IPR036890">
    <property type="entry name" value="HATPase_C_sf"/>
</dbReference>
<evidence type="ECO:0000259" key="5">
    <source>
        <dbReference type="PROSITE" id="PS50109"/>
    </source>
</evidence>
<dbReference type="Pfam" id="PF00989">
    <property type="entry name" value="PAS"/>
    <property type="match status" value="1"/>
</dbReference>
<dbReference type="SUPFAM" id="SSF55785">
    <property type="entry name" value="PYP-like sensor domain (PAS domain)"/>
    <property type="match status" value="2"/>
</dbReference>
<dbReference type="RefSeq" id="WP_341743313.1">
    <property type="nucleotide sequence ID" value="NZ_CP151406.1"/>
</dbReference>
<evidence type="ECO:0000256" key="3">
    <source>
        <dbReference type="ARBA" id="ARBA00022553"/>
    </source>
</evidence>
<dbReference type="InterPro" id="IPR000700">
    <property type="entry name" value="PAS-assoc_C"/>
</dbReference>
<name>A0ABZ2XDH5_9RHOO</name>
<dbReference type="PROSITE" id="PS50109">
    <property type="entry name" value="HIS_KIN"/>
    <property type="match status" value="1"/>
</dbReference>
<dbReference type="SUPFAM" id="SSF47384">
    <property type="entry name" value="Homodimeric domain of signal transducing histidine kinase"/>
    <property type="match status" value="1"/>
</dbReference>